<dbReference type="FunFam" id="1.25.40.1030:FF:000008">
    <property type="entry name" value="Protein transport protein sec16"/>
    <property type="match status" value="1"/>
</dbReference>
<comment type="similarity">
    <text evidence="2 10">Belongs to the SEC16 family.</text>
</comment>
<keyword evidence="3 10" id="KW-0813">Transport</keyword>
<feature type="region of interest" description="Disordered" evidence="11">
    <location>
        <begin position="1388"/>
        <end position="1486"/>
    </location>
</feature>
<dbReference type="InterPro" id="IPR024340">
    <property type="entry name" value="Sec16_CCD"/>
</dbReference>
<feature type="region of interest" description="Disordered" evidence="11">
    <location>
        <begin position="1503"/>
        <end position="1731"/>
    </location>
</feature>
<protein>
    <recommendedName>
        <fullName evidence="10">Protein transport protein sec16</fullName>
    </recommendedName>
</protein>
<keyword evidence="7 10" id="KW-0072">Autophagy</keyword>
<feature type="domain" description="Sec16 Sec23-binding" evidence="12">
    <location>
        <begin position="1084"/>
        <end position="1388"/>
    </location>
</feature>
<evidence type="ECO:0000256" key="9">
    <source>
        <dbReference type="ARBA" id="ARBA00024687"/>
    </source>
</evidence>
<dbReference type="GO" id="GO:0015031">
    <property type="term" value="P:protein transport"/>
    <property type="evidence" value="ECO:0007669"/>
    <property type="project" value="UniProtKB-KW"/>
</dbReference>
<dbReference type="GO" id="GO:0005789">
    <property type="term" value="C:endoplasmic reticulum membrane"/>
    <property type="evidence" value="ECO:0007669"/>
    <property type="project" value="UniProtKB-SubCell"/>
</dbReference>
<feature type="compositionally biased region" description="Pro residues" evidence="11">
    <location>
        <begin position="691"/>
        <end position="701"/>
    </location>
</feature>
<dbReference type="Pfam" id="PF12932">
    <property type="entry name" value="Sec16"/>
    <property type="match status" value="1"/>
</dbReference>
<feature type="region of interest" description="Disordered" evidence="11">
    <location>
        <begin position="1"/>
        <end position="24"/>
    </location>
</feature>
<feature type="compositionally biased region" description="Polar residues" evidence="11">
    <location>
        <begin position="555"/>
        <end position="569"/>
    </location>
</feature>
<feature type="region of interest" description="Disordered" evidence="11">
    <location>
        <begin position="504"/>
        <end position="780"/>
    </location>
</feature>
<evidence type="ECO:0000256" key="6">
    <source>
        <dbReference type="ARBA" id="ARBA00022927"/>
    </source>
</evidence>
<feature type="compositionally biased region" description="Polar residues" evidence="11">
    <location>
        <begin position="379"/>
        <end position="395"/>
    </location>
</feature>
<feature type="region of interest" description="Disordered" evidence="11">
    <location>
        <begin position="795"/>
        <end position="853"/>
    </location>
</feature>
<feature type="region of interest" description="Disordered" evidence="11">
    <location>
        <begin position="95"/>
        <end position="122"/>
    </location>
</feature>
<dbReference type="Gene3D" id="1.25.40.1030">
    <property type="match status" value="1"/>
</dbReference>
<feature type="compositionally biased region" description="Polar residues" evidence="11">
    <location>
        <begin position="600"/>
        <end position="609"/>
    </location>
</feature>
<keyword evidence="15" id="KW-1185">Reference proteome</keyword>
<feature type="compositionally biased region" description="Low complexity" evidence="11">
    <location>
        <begin position="1515"/>
        <end position="1528"/>
    </location>
</feature>
<feature type="compositionally biased region" description="Polar residues" evidence="11">
    <location>
        <begin position="1408"/>
        <end position="1423"/>
    </location>
</feature>
<feature type="compositionally biased region" description="Pro residues" evidence="11">
    <location>
        <begin position="614"/>
        <end position="637"/>
    </location>
</feature>
<comment type="caution">
    <text evidence="14">The sequence shown here is derived from an EMBL/GenBank/DDBJ whole genome shotgun (WGS) entry which is preliminary data.</text>
</comment>
<dbReference type="InterPro" id="IPR024298">
    <property type="entry name" value="Sec16_Sec23-bd"/>
</dbReference>
<feature type="compositionally biased region" description="Basic and acidic residues" evidence="11">
    <location>
        <begin position="1654"/>
        <end position="1672"/>
    </location>
</feature>
<feature type="region of interest" description="Disordered" evidence="11">
    <location>
        <begin position="463"/>
        <end position="482"/>
    </location>
</feature>
<feature type="region of interest" description="Disordered" evidence="11">
    <location>
        <begin position="300"/>
        <end position="352"/>
    </location>
</feature>
<feature type="compositionally biased region" description="Polar residues" evidence="11">
    <location>
        <begin position="1445"/>
        <end position="1455"/>
    </location>
</feature>
<evidence type="ECO:0000256" key="4">
    <source>
        <dbReference type="ARBA" id="ARBA00022824"/>
    </source>
</evidence>
<keyword evidence="5 10" id="KW-0931">ER-Golgi transport</keyword>
<dbReference type="GO" id="GO:0070973">
    <property type="term" value="P:protein localization to endoplasmic reticulum exit site"/>
    <property type="evidence" value="ECO:0007669"/>
    <property type="project" value="TreeGrafter"/>
</dbReference>
<feature type="compositionally biased region" description="Polar residues" evidence="11">
    <location>
        <begin position="464"/>
        <end position="480"/>
    </location>
</feature>
<feature type="compositionally biased region" description="Low complexity" evidence="11">
    <location>
        <begin position="341"/>
        <end position="352"/>
    </location>
</feature>
<dbReference type="GO" id="GO:0007030">
    <property type="term" value="P:Golgi organization"/>
    <property type="evidence" value="ECO:0007669"/>
    <property type="project" value="TreeGrafter"/>
</dbReference>
<feature type="compositionally biased region" description="Low complexity" evidence="11">
    <location>
        <begin position="1578"/>
        <end position="1589"/>
    </location>
</feature>
<dbReference type="PANTHER" id="PTHR13402:SF6">
    <property type="entry name" value="SECRETORY 16, ISOFORM I"/>
    <property type="match status" value="1"/>
</dbReference>
<dbReference type="PANTHER" id="PTHR13402">
    <property type="entry name" value="RGPR-RELATED"/>
    <property type="match status" value="1"/>
</dbReference>
<feature type="compositionally biased region" description="Low complexity" evidence="11">
    <location>
        <begin position="1673"/>
        <end position="1686"/>
    </location>
</feature>
<evidence type="ECO:0000256" key="7">
    <source>
        <dbReference type="ARBA" id="ARBA00023006"/>
    </source>
</evidence>
<name>A0AAV9QRA2_9PEZI</name>
<evidence type="ECO:0000256" key="5">
    <source>
        <dbReference type="ARBA" id="ARBA00022892"/>
    </source>
</evidence>
<feature type="compositionally biased region" description="Polar residues" evidence="11">
    <location>
        <begin position="1462"/>
        <end position="1486"/>
    </location>
</feature>
<dbReference type="GO" id="GO:0012507">
    <property type="term" value="C:ER to Golgi transport vesicle membrane"/>
    <property type="evidence" value="ECO:0007669"/>
    <property type="project" value="TreeGrafter"/>
</dbReference>
<evidence type="ECO:0000256" key="10">
    <source>
        <dbReference type="RuleBase" id="RU364101"/>
    </source>
</evidence>
<evidence type="ECO:0000259" key="12">
    <source>
        <dbReference type="Pfam" id="PF12931"/>
    </source>
</evidence>
<dbReference type="GO" id="GO:0070971">
    <property type="term" value="C:endoplasmic reticulum exit site"/>
    <property type="evidence" value="ECO:0007669"/>
    <property type="project" value="TreeGrafter"/>
</dbReference>
<comment type="subcellular location">
    <subcellularLocation>
        <location evidence="1">Endoplasmic reticulum membrane</location>
        <topology evidence="1">Peripheral membrane protein</topology>
        <orientation evidence="1">Cytoplasmic side</orientation>
    </subcellularLocation>
</comment>
<feature type="region of interest" description="Disordered" evidence="11">
    <location>
        <begin position="366"/>
        <end position="424"/>
    </location>
</feature>
<evidence type="ECO:0000313" key="14">
    <source>
        <dbReference type="EMBL" id="KAK5545955.1"/>
    </source>
</evidence>
<dbReference type="Pfam" id="PF12931">
    <property type="entry name" value="TPR_Sec16"/>
    <property type="match status" value="1"/>
</dbReference>
<evidence type="ECO:0000256" key="3">
    <source>
        <dbReference type="ARBA" id="ARBA00022448"/>
    </source>
</evidence>
<sequence>MASANHIDHGSVPSDASQTGHWLPALRPEVLDESHDFYDGAKPSNTLENVPAGFVNDESHIIPPATGFVESKAEEGIEHDSSEASQGLANHTFAPEATSNGAIEKESGTSFAGDELPSEDDDERLDPAWGIKRQDSARILQGVHRTSTFPEVATSHTPDSSHENGLVQRTPETQEPAAEAEHVRMPEQEKAPTEPQEFGWMDDERDGTRDAHSWTVPEQSPLVDEAAQRFDEGVPLMQDEEPLAIDENEAEQQSAAHPFGTARDDEEISYFSHVNGTTDSGAVAPSLDRKSTTQVLDSMEFQVRGVPESPAAPDAPEAEESSFFHQLVSEGGDRNVSTNEAPEAAQTQDPDAAAWAAVLDDDEFLVEDADDLLPDSEPGSPSSFEAALQQGSSALQEDRSIVPGSDTASSAPVSLPSQPQRQMSANQYYAPHQPSTSDMLQLSPTARTTHNNIGISRPELAPMSSFQSQMQQRPAAQSMKSFVDQAKDGYKSPYDLPMEISKPRKRAHVPQPVQISQPVAPPPRSSSLSDKPLQSPFSPTMPSTIGGIPPPAVASTMQNRSASVITPSTKPERPPPQSASSSFFEELPMVTKPRPASGQGRYTPQQNIVASPPQLLPQSPPRAPLAPPQAQPSPPRSSDPYAQYQLQAPVRLDPYANAPLQPPAPSIASNSRYSPAPPTTSTASRVGPSPRYSPVPPPAAPPAAATNRYASQPTPPPVAAQAAPPMLQRYASQPPPHAAPPPPVLPFQPRTSSPLAYHKSSIDGSANLVPPAQSQRAGGLYRQVSAAGALPSQAVTATEIPGSTDGNFYTSPANPPTSERMAPPRRSQTQSPSKQRPPAPFPPYVHEAPNRPASAYGQPTVHRAAVESMPPSRPNARARGFASDLEFVRPIDEAQFDPLERWKGAPVLKFGFGGSVISTFPKHVPRYAVGAARPQIKATPGDVSVRGVKDILPQPENINTFPGPLRAKAKKKDVLAWMSDYITALEATPQDATFPSAQPNNDNIRHHEKLLLWRIVRTLVEHDGVLDGPALKAVNLTLAPEVHAVDENEATQYRADDAASGIYRPSGTNARPESVDPMAVEVLRKRLLSGDRQAAVFHAMDHRLWSHALVISSTMERSYWSQVVREFVRQEVKTVGENTESLSALYEVFGGNLEESIDELVPPSARAGLQMVSKVDSANPTKNALDGLNRWRETLSLVLNNRCQGDHQALAALGKLLEDYNRIEAAHICYLFSRNPAKSVIFGGGDEEQPVVLLGVNHKARPFDFGRDQEAIVLTEIYEFATSVLAPGALSTFMPHLSVYKLQRAKVLADGGQKQEAQAYCDAIAATFKSNTKMSLYHHSLLLAELDDLSTRLKQTPMQGSSSWLGKPSLEKVSGSMWNKFSSFVAGDDSDAESKGSGKDADAGPFANVTSTPSISRTGSQSDLYGGSTQGLPATGASSRYAPNGINSARSSSELTRARPSLDSQRSPPSTSYSHTNRQQESTNMLQQGQAVPYTNPYQFVAAASPPTSYPQSPPRSSSYVPNSSFNSIPEDAPQMDHQSYVPTPPAEETSSQSLAYNPGMVPTQYHEDQVAYGGYGQPQPERSQSPPQHDGNADIGYNKPSTQSYGYEPPAESGYVPYVPEPGSPEEERRPKKKSFMDDDDDDFPRISSQPKASEREISDDGDEATRKRANDAAAEAAFRAAAEADAAREKEKGQSKRSSSWFGGWLGGKKPAAGLDAGKGGGAEPKIYKAKLGESKMKLYYDKDLGKWVNPDNPDAAKKTATPPPPRMGGTPAPPSSLGGPPMGPGLGHTSSPSLPNMSMGPPSGPVSRTGTPGSGPGGPPALPGMSGPPSGTGTPPPGLSSTPGLAPPRPGTAASNASSIDDLIGPATSRKPGAKGAKKGKRYVDVMAK</sequence>
<feature type="compositionally biased region" description="Basic and acidic residues" evidence="11">
    <location>
        <begin position="1392"/>
        <end position="1402"/>
    </location>
</feature>
<reference evidence="14 15" key="1">
    <citation type="submission" date="2023-06" db="EMBL/GenBank/DDBJ databases">
        <title>Black Yeasts Isolated from many extreme environments.</title>
        <authorList>
            <person name="Coleine C."/>
            <person name="Stajich J.E."/>
            <person name="Selbmann L."/>
        </authorList>
    </citation>
    <scope>NUCLEOTIDE SEQUENCE [LARGE SCALE GENOMIC DNA]</scope>
    <source>
        <strain evidence="14 15">CCFEE 5887</strain>
    </source>
</reference>
<keyword evidence="6 10" id="KW-0653">Protein transport</keyword>
<keyword evidence="4 10" id="KW-0256">Endoplasmic reticulum</keyword>
<feature type="region of interest" description="Disordered" evidence="11">
    <location>
        <begin position="1747"/>
        <end position="1892"/>
    </location>
</feature>
<evidence type="ECO:0000256" key="11">
    <source>
        <dbReference type="SAM" id="MobiDB-lite"/>
    </source>
</evidence>
<dbReference type="GO" id="GO:0006914">
    <property type="term" value="P:autophagy"/>
    <property type="evidence" value="ECO:0007669"/>
    <property type="project" value="UniProtKB-KW"/>
</dbReference>
<feature type="compositionally biased region" description="Polar residues" evidence="11">
    <location>
        <begin position="667"/>
        <end position="684"/>
    </location>
</feature>
<feature type="compositionally biased region" description="Polar residues" evidence="11">
    <location>
        <begin position="406"/>
        <end position="424"/>
    </location>
</feature>
<feature type="compositionally biased region" description="Basic and acidic residues" evidence="11">
    <location>
        <begin position="179"/>
        <end position="192"/>
    </location>
</feature>
<evidence type="ECO:0000256" key="1">
    <source>
        <dbReference type="ARBA" id="ARBA00004397"/>
    </source>
</evidence>
<dbReference type="Proteomes" id="UP001345827">
    <property type="component" value="Unassembled WGS sequence"/>
</dbReference>
<feature type="compositionally biased region" description="Pro residues" evidence="11">
    <location>
        <begin position="1764"/>
        <end position="1777"/>
    </location>
</feature>
<comment type="function">
    <text evidence="9 10">Involved in the initiation of assembly of the COPII coat required for the formation of transport vesicles from the endoplasmic reticulum (ER) and the selection of cargo molecules. Also involved in autophagy.</text>
</comment>
<gene>
    <name evidence="14" type="primary">SEC16</name>
    <name evidence="14" type="ORF">LTR25_000965</name>
</gene>
<evidence type="ECO:0000313" key="15">
    <source>
        <dbReference type="Proteomes" id="UP001345827"/>
    </source>
</evidence>
<evidence type="ECO:0000259" key="13">
    <source>
        <dbReference type="Pfam" id="PF12932"/>
    </source>
</evidence>
<feature type="compositionally biased region" description="Basic residues" evidence="11">
    <location>
        <begin position="1875"/>
        <end position="1884"/>
    </location>
</feature>
<organism evidence="14 15">
    <name type="scientific">Vermiconidia calcicola</name>
    <dbReference type="NCBI Taxonomy" id="1690605"/>
    <lineage>
        <taxon>Eukaryota</taxon>
        <taxon>Fungi</taxon>
        <taxon>Dikarya</taxon>
        <taxon>Ascomycota</taxon>
        <taxon>Pezizomycotina</taxon>
        <taxon>Dothideomycetes</taxon>
        <taxon>Dothideomycetidae</taxon>
        <taxon>Mycosphaerellales</taxon>
        <taxon>Extremaceae</taxon>
        <taxon>Vermiconidia</taxon>
    </lineage>
</organism>
<feature type="compositionally biased region" description="Basic and acidic residues" evidence="11">
    <location>
        <begin position="1687"/>
        <end position="1696"/>
    </location>
</feature>
<evidence type="ECO:0000256" key="2">
    <source>
        <dbReference type="ARBA" id="ARBA00005927"/>
    </source>
</evidence>
<dbReference type="GO" id="GO:0016192">
    <property type="term" value="P:vesicle-mediated transport"/>
    <property type="evidence" value="ECO:0007669"/>
    <property type="project" value="UniProtKB-KW"/>
</dbReference>
<feature type="compositionally biased region" description="Pro residues" evidence="11">
    <location>
        <begin position="733"/>
        <end position="746"/>
    </location>
</feature>
<accession>A0AAV9QRA2</accession>
<feature type="region of interest" description="Disordered" evidence="11">
    <location>
        <begin position="150"/>
        <end position="223"/>
    </location>
</feature>
<dbReference type="EMBL" id="JAXLQG010000001">
    <property type="protein sequence ID" value="KAK5545955.1"/>
    <property type="molecule type" value="Genomic_DNA"/>
</dbReference>
<feature type="domain" description="Sec16 central conserved" evidence="13">
    <location>
        <begin position="905"/>
        <end position="1024"/>
    </location>
</feature>
<evidence type="ECO:0000256" key="8">
    <source>
        <dbReference type="ARBA" id="ARBA00023136"/>
    </source>
</evidence>
<feature type="compositionally biased region" description="Low complexity" evidence="11">
    <location>
        <begin position="1826"/>
        <end position="1847"/>
    </location>
</feature>
<dbReference type="CDD" id="cd09233">
    <property type="entry name" value="ACE1-Sec16-like"/>
    <property type="match status" value="1"/>
</dbReference>
<proteinExistence type="inferred from homology"/>
<keyword evidence="8 10" id="KW-0472">Membrane</keyword>